<feature type="domain" description="Heparin-sulfate lyase N-terminal" evidence="6">
    <location>
        <begin position="69"/>
        <end position="310"/>
    </location>
</feature>
<dbReference type="EMBL" id="CP040396">
    <property type="protein sequence ID" value="QCT00908.1"/>
    <property type="molecule type" value="Genomic_DNA"/>
</dbReference>
<evidence type="ECO:0000256" key="3">
    <source>
        <dbReference type="ARBA" id="ARBA00022764"/>
    </source>
</evidence>
<dbReference type="OrthoDB" id="7335480at2"/>
<evidence type="ECO:0000259" key="5">
    <source>
        <dbReference type="Pfam" id="PF07940"/>
    </source>
</evidence>
<gene>
    <name evidence="7" type="ORF">E6C60_0182</name>
</gene>
<dbReference type="PANTHER" id="PTHR39210:SF1">
    <property type="entry name" value="HEPARIN-SULFATE LYASE"/>
    <property type="match status" value="1"/>
</dbReference>
<accession>A0A4P8XFG6</accession>
<dbReference type="InterPro" id="IPR008929">
    <property type="entry name" value="Chondroitin_lyas"/>
</dbReference>
<dbReference type="RefSeq" id="WP_138224042.1">
    <property type="nucleotide sequence ID" value="NZ_CP040396.1"/>
</dbReference>
<organism evidence="7 8">
    <name type="scientific">Paenibacillus algicola</name>
    <dbReference type="NCBI Taxonomy" id="2565926"/>
    <lineage>
        <taxon>Bacteria</taxon>
        <taxon>Bacillati</taxon>
        <taxon>Bacillota</taxon>
        <taxon>Bacilli</taxon>
        <taxon>Bacillales</taxon>
        <taxon>Paenibacillaceae</taxon>
        <taxon>Paenibacillus</taxon>
    </lineage>
</organism>
<dbReference type="GO" id="GO:0042597">
    <property type="term" value="C:periplasmic space"/>
    <property type="evidence" value="ECO:0007669"/>
    <property type="project" value="UniProtKB-SubCell"/>
</dbReference>
<dbReference type="InterPro" id="IPR031680">
    <property type="entry name" value="Hepar_II_III_N"/>
</dbReference>
<evidence type="ECO:0000256" key="4">
    <source>
        <dbReference type="ARBA" id="ARBA00023239"/>
    </source>
</evidence>
<comment type="subcellular location">
    <subcellularLocation>
        <location evidence="1">Periplasm</location>
    </subcellularLocation>
</comment>
<dbReference type="PANTHER" id="PTHR39210">
    <property type="entry name" value="HEPARIN-SULFATE LYASE"/>
    <property type="match status" value="1"/>
</dbReference>
<dbReference type="SUPFAM" id="SSF48230">
    <property type="entry name" value="Chondroitin AC/alginate lyase"/>
    <property type="match status" value="1"/>
</dbReference>
<sequence length="651" mass="73036">MKTLNTDEQSVHVGGLRYFLSEGELDKAIQIYKKHFAVELEQAMQTADMAVTGCYKVPFSMAAREFVPIGVPPSWSVNPTEDLEFEWILNRHLHVMSLGIAYLLTGEESYAEVFQRDVITWIEQNPMPEGEAYEAAAYFQKRGPWRLLEVSMRAHSWLWGATLLQRSRVLQEGSFQGKLEASLRQHARYLTAYFGTPDMNHASIHMQGLFFLGICLPAAPEAPMWRQLAAERLELCLLRQVLPDGVHNEMATSYHISSMNLFLLPALMGARLGYALPSLFGDRLERMARYVAAITRPDGTCTPWSDSDWSKSGRYMIGLAGALLEDSSLLALGELSADALWQLGPEAYEAAFNAIQESRHTPSNGVSTVFPDAGYYIMRSSRHYLAFDAGPLGDAHGHADCLSFEWALDGQLVFVDPGRYTYQEGEWRRYFKSTYAHNTVTIDGLDQTPYASTQQWAEPEAVPTVYRHLSTEQYELVDAAHNGYERLASPVRHRRWLYVDRQLPLIILADWLQGTGTHEAEQRFQLQEGWLAVPAAEPDEGVQPLHLAGGGRQLTMRWYTDGTFSQARSRVGEAFIAQQYGTKAPTLAISVKGVIQDNACLLSIIYDEKEVSITNGLIEESGKRLQITIRSADGASSTLNLDEHSVARNDH</sequence>
<dbReference type="KEGG" id="palo:E6C60_0182"/>
<dbReference type="Proteomes" id="UP000300879">
    <property type="component" value="Chromosome"/>
</dbReference>
<evidence type="ECO:0000313" key="8">
    <source>
        <dbReference type="Proteomes" id="UP000300879"/>
    </source>
</evidence>
<reference evidence="7 8" key="1">
    <citation type="submission" date="2019-05" db="EMBL/GenBank/DDBJ databases">
        <authorList>
            <person name="Chen C."/>
        </authorList>
    </citation>
    <scope>NUCLEOTIDE SEQUENCE [LARGE SCALE GENOMIC DNA]</scope>
    <source>
        <strain evidence="7 8">HB172198</strain>
    </source>
</reference>
<dbReference type="Pfam" id="PF16889">
    <property type="entry name" value="Hepar_II_III_N"/>
    <property type="match status" value="1"/>
</dbReference>
<feature type="domain" description="Heparinase II/III-like C-terminal" evidence="5">
    <location>
        <begin position="367"/>
        <end position="594"/>
    </location>
</feature>
<keyword evidence="2" id="KW-0732">Signal</keyword>
<name>A0A4P8XFG6_9BACL</name>
<dbReference type="AlphaFoldDB" id="A0A4P8XFG6"/>
<dbReference type="InterPro" id="IPR012480">
    <property type="entry name" value="Hepar_II_III_C"/>
</dbReference>
<evidence type="ECO:0000256" key="1">
    <source>
        <dbReference type="ARBA" id="ARBA00004418"/>
    </source>
</evidence>
<dbReference type="Gene3D" id="2.70.98.70">
    <property type="match status" value="1"/>
</dbReference>
<protein>
    <submittedName>
        <fullName evidence="7">Heparinase II/III family protein</fullName>
    </submittedName>
</protein>
<keyword evidence="4" id="KW-0456">Lyase</keyword>
<evidence type="ECO:0000256" key="2">
    <source>
        <dbReference type="ARBA" id="ARBA00022729"/>
    </source>
</evidence>
<proteinExistence type="predicted"/>
<evidence type="ECO:0000259" key="6">
    <source>
        <dbReference type="Pfam" id="PF16889"/>
    </source>
</evidence>
<keyword evidence="8" id="KW-1185">Reference proteome</keyword>
<dbReference type="Pfam" id="PF07940">
    <property type="entry name" value="Hepar_II_III_C"/>
    <property type="match status" value="1"/>
</dbReference>
<dbReference type="Gene3D" id="1.50.10.100">
    <property type="entry name" value="Chondroitin AC/alginate lyase"/>
    <property type="match status" value="1"/>
</dbReference>
<evidence type="ECO:0000313" key="7">
    <source>
        <dbReference type="EMBL" id="QCT00908.1"/>
    </source>
</evidence>
<dbReference type="GO" id="GO:0016829">
    <property type="term" value="F:lyase activity"/>
    <property type="evidence" value="ECO:0007669"/>
    <property type="project" value="UniProtKB-KW"/>
</dbReference>
<keyword evidence="3" id="KW-0574">Periplasm</keyword>